<feature type="domain" description="Cobalamin-independent methionine synthase MetE C-terminal/archaeal" evidence="1">
    <location>
        <begin position="6"/>
        <end position="320"/>
    </location>
</feature>
<dbReference type="RefSeq" id="WP_141789064.1">
    <property type="nucleotide sequence ID" value="NZ_BAAAKX010000001.1"/>
</dbReference>
<accession>A0A542ZLQ3</accession>
<evidence type="ECO:0000259" key="1">
    <source>
        <dbReference type="Pfam" id="PF01717"/>
    </source>
</evidence>
<dbReference type="GO" id="GO:0003871">
    <property type="term" value="F:5-methyltetrahydropteroyltriglutamate-homocysteine S-methyltransferase activity"/>
    <property type="evidence" value="ECO:0007669"/>
    <property type="project" value="InterPro"/>
</dbReference>
<dbReference type="InterPro" id="IPR038071">
    <property type="entry name" value="UROD/MetE-like_sf"/>
</dbReference>
<dbReference type="SUPFAM" id="SSF51726">
    <property type="entry name" value="UROD/MetE-like"/>
    <property type="match status" value="1"/>
</dbReference>
<reference evidence="2 3" key="1">
    <citation type="submission" date="2019-06" db="EMBL/GenBank/DDBJ databases">
        <title>Sequencing the genomes of 1000 actinobacteria strains.</title>
        <authorList>
            <person name="Klenk H.-P."/>
        </authorList>
    </citation>
    <scope>NUCLEOTIDE SEQUENCE [LARGE SCALE GENOMIC DNA]</scope>
    <source>
        <strain evidence="2 3">DSM 18082</strain>
    </source>
</reference>
<dbReference type="OrthoDB" id="5242426at2"/>
<dbReference type="Gene3D" id="3.20.20.210">
    <property type="match status" value="1"/>
</dbReference>
<sequence>MSRASGIGSWPGTSIREALAVVRDLLADAHLPYLPELPARGPGADMVGRAAGLLVDLHVDLQPAGWRLVDRPGRDASRTSALLREDLDELAEAFDGYTGELKVQVCGPWTLASSVALTRGERAVADEGACRDLVASLAEGLRQHLVTLERLVPGASFVVQVDEPGLPAVLAGSLPTTSGFGRIRAVDPQVAAAGLRDVLAAAGERPTVVHCCAPAVPLPLLRSTGARAVSLDTSLVRSAGWESIAATVEDGVGLWAGLVPTDDEQPRATELAGRLVSAWRGVGLPLSGLAEVTVTPACGLAGLTPQGARDVQRATVHIAQELTERSGG</sequence>
<gene>
    <name evidence="2" type="ORF">FB474_2659</name>
</gene>
<dbReference type="Proteomes" id="UP000319514">
    <property type="component" value="Unassembled WGS sequence"/>
</dbReference>
<dbReference type="InterPro" id="IPR002629">
    <property type="entry name" value="Met_Synth_C/arc"/>
</dbReference>
<dbReference type="Pfam" id="PF01717">
    <property type="entry name" value="Meth_synt_2"/>
    <property type="match status" value="1"/>
</dbReference>
<organism evidence="2 3">
    <name type="scientific">Oryzihumus leptocrescens</name>
    <dbReference type="NCBI Taxonomy" id="297536"/>
    <lineage>
        <taxon>Bacteria</taxon>
        <taxon>Bacillati</taxon>
        <taxon>Actinomycetota</taxon>
        <taxon>Actinomycetes</taxon>
        <taxon>Micrococcales</taxon>
        <taxon>Intrasporangiaceae</taxon>
        <taxon>Oryzihumus</taxon>
    </lineage>
</organism>
<proteinExistence type="predicted"/>
<comment type="caution">
    <text evidence="2">The sequence shown here is derived from an EMBL/GenBank/DDBJ whole genome shotgun (WGS) entry which is preliminary data.</text>
</comment>
<keyword evidence="3" id="KW-1185">Reference proteome</keyword>
<name>A0A542ZLQ3_9MICO</name>
<dbReference type="GO" id="GO:0009086">
    <property type="term" value="P:methionine biosynthetic process"/>
    <property type="evidence" value="ECO:0007669"/>
    <property type="project" value="InterPro"/>
</dbReference>
<dbReference type="AlphaFoldDB" id="A0A542ZLQ3"/>
<protein>
    <submittedName>
        <fullName evidence="2">Cobalamin-independent methionine synthase catalytic subunit</fullName>
    </submittedName>
</protein>
<evidence type="ECO:0000313" key="2">
    <source>
        <dbReference type="EMBL" id="TQL61251.1"/>
    </source>
</evidence>
<evidence type="ECO:0000313" key="3">
    <source>
        <dbReference type="Proteomes" id="UP000319514"/>
    </source>
</evidence>
<dbReference type="GO" id="GO:0008270">
    <property type="term" value="F:zinc ion binding"/>
    <property type="evidence" value="ECO:0007669"/>
    <property type="project" value="InterPro"/>
</dbReference>
<dbReference type="EMBL" id="VFOQ01000001">
    <property type="protein sequence ID" value="TQL61251.1"/>
    <property type="molecule type" value="Genomic_DNA"/>
</dbReference>